<dbReference type="GO" id="GO:0005935">
    <property type="term" value="C:cellular bud neck"/>
    <property type="evidence" value="ECO:0007669"/>
    <property type="project" value="TreeGrafter"/>
</dbReference>
<organism evidence="3 4">
    <name type="scientific">Blumeria graminis f. sp. triticale</name>
    <dbReference type="NCBI Taxonomy" id="1689686"/>
    <lineage>
        <taxon>Eukaryota</taxon>
        <taxon>Fungi</taxon>
        <taxon>Dikarya</taxon>
        <taxon>Ascomycota</taxon>
        <taxon>Pezizomycotina</taxon>
        <taxon>Leotiomycetes</taxon>
        <taxon>Erysiphales</taxon>
        <taxon>Erysiphaceae</taxon>
        <taxon>Blumeria</taxon>
    </lineage>
</organism>
<reference evidence="3" key="1">
    <citation type="submission" date="2020-10" db="EMBL/GenBank/DDBJ databases">
        <authorList>
            <person name="Muller C M."/>
        </authorList>
    </citation>
    <scope>NUCLEOTIDE SEQUENCE</scope>
    <source>
        <strain evidence="3">THUN-12</strain>
    </source>
</reference>
<feature type="compositionally biased region" description="Polar residues" evidence="1">
    <location>
        <begin position="245"/>
        <end position="257"/>
    </location>
</feature>
<gene>
    <name evidence="3" type="ORF">BGTH12_LOCUS5708</name>
</gene>
<accession>A0A9W4GHY2</accession>
<feature type="transmembrane region" description="Helical" evidence="2">
    <location>
        <begin position="50"/>
        <end position="71"/>
    </location>
</feature>
<feature type="compositionally biased region" description="Polar residues" evidence="1">
    <location>
        <begin position="346"/>
        <end position="372"/>
    </location>
</feature>
<feature type="compositionally biased region" description="Polar residues" evidence="1">
    <location>
        <begin position="327"/>
        <end position="336"/>
    </location>
</feature>
<evidence type="ECO:0000256" key="1">
    <source>
        <dbReference type="SAM" id="MobiDB-lite"/>
    </source>
</evidence>
<evidence type="ECO:0000256" key="2">
    <source>
        <dbReference type="SAM" id="Phobius"/>
    </source>
</evidence>
<dbReference type="InterPro" id="IPR037504">
    <property type="entry name" value="PSI_induc_2"/>
</dbReference>
<sequence>MTYINAAMQRSLRRDTVGILSKVLGPRLITEQVASVKSTFSSWDNCMTQVYCKWPVIVGVLIAGLILLSIITCIARCLCCGYSCCCACFSFLKCCSCCGGCCDGKRSKSMRYADEPAYNSQGYKAPAPMMAVANVAPQYAQFPTASSGPAAERKGVNEDALPAMPSWDSASKVHVPDDVEDDKNDEVEAQQNSSVGQKTSLIAAAAPMDVRSPGYQRERDAAPFAARPSPSTPGGIVNRQDPHRSQTYGVPTRQYNGSPGPDNGFRGSGMGYGGPPAPSNRGFMPPAQLAPDQARQPSPIGYRNTPNGMGSPGPNGYGYSNRDPQGRQGSIASQQGPIYAEHRQGSPHSSQYGASNGYANNGLQSRGQQIQGSRPAGYPTDRAYQPYSANR</sequence>
<dbReference type="GO" id="GO:0005886">
    <property type="term" value="C:plasma membrane"/>
    <property type="evidence" value="ECO:0007669"/>
    <property type="project" value="TreeGrafter"/>
</dbReference>
<comment type="caution">
    <text evidence="3">The sequence shown here is derived from an EMBL/GenBank/DDBJ whole genome shotgun (WGS) entry which is preliminary data.</text>
</comment>
<feature type="compositionally biased region" description="Polar residues" evidence="1">
    <location>
        <begin position="189"/>
        <end position="200"/>
    </location>
</feature>
<dbReference type="Proteomes" id="UP000683417">
    <property type="component" value="Unassembled WGS sequence"/>
</dbReference>
<proteinExistence type="predicted"/>
<keyword evidence="2" id="KW-1133">Transmembrane helix</keyword>
<evidence type="ECO:0000313" key="4">
    <source>
        <dbReference type="Proteomes" id="UP000683417"/>
    </source>
</evidence>
<keyword evidence="2" id="KW-0472">Membrane</keyword>
<protein>
    <submittedName>
        <fullName evidence="3">BgTH12-06081</fullName>
    </submittedName>
</protein>
<dbReference type="EMBL" id="CAJHIT010000008">
    <property type="protein sequence ID" value="CAD6504350.1"/>
    <property type="molecule type" value="Genomic_DNA"/>
</dbReference>
<feature type="compositionally biased region" description="Acidic residues" evidence="1">
    <location>
        <begin position="178"/>
        <end position="188"/>
    </location>
</feature>
<name>A0A9W4GHY2_BLUGR</name>
<dbReference type="PANTHER" id="PTHR40018:SF1">
    <property type="entry name" value="[PSI+] INDUCTION PROTEIN 2"/>
    <property type="match status" value="1"/>
</dbReference>
<dbReference type="PANTHER" id="PTHR40018">
    <property type="entry name" value="[PSI+] INDUCTION PROTEIN 2"/>
    <property type="match status" value="1"/>
</dbReference>
<evidence type="ECO:0000313" key="3">
    <source>
        <dbReference type="EMBL" id="CAD6504350.1"/>
    </source>
</evidence>
<keyword evidence="2" id="KW-0812">Transmembrane</keyword>
<feature type="region of interest" description="Disordered" evidence="1">
    <location>
        <begin position="161"/>
        <end position="391"/>
    </location>
</feature>
<dbReference type="AlphaFoldDB" id="A0A9W4GHY2"/>